<dbReference type="RefSeq" id="XP_020305905.1">
    <property type="nucleotide sequence ID" value="XM_020450425.1"/>
</dbReference>
<feature type="domain" description="Chitin-binding type-2" evidence="3">
    <location>
        <begin position="20"/>
        <end position="77"/>
    </location>
</feature>
<feature type="domain" description="BPTI/Kunitz inhibitor" evidence="2">
    <location>
        <begin position="300"/>
        <end position="355"/>
    </location>
</feature>
<dbReference type="InterPro" id="IPR053014">
    <property type="entry name" value="Cuticle_assoc_divergent"/>
</dbReference>
<dbReference type="KEGG" id="loa:LOAG_17765"/>
<dbReference type="Pfam" id="PF14625">
    <property type="entry name" value="Lustrin_cystein"/>
    <property type="match status" value="5"/>
</dbReference>
<feature type="domain" description="BPTI/Kunitz inhibitor" evidence="2">
    <location>
        <begin position="408"/>
        <end position="462"/>
    </location>
</feature>
<keyword evidence="1" id="KW-0732">Signal</keyword>
<organism evidence="4">
    <name type="scientific">Loa loa</name>
    <name type="common">Eye worm</name>
    <name type="synonym">Filaria loa</name>
    <dbReference type="NCBI Taxonomy" id="7209"/>
    <lineage>
        <taxon>Eukaryota</taxon>
        <taxon>Metazoa</taxon>
        <taxon>Ecdysozoa</taxon>
        <taxon>Nematoda</taxon>
        <taxon>Chromadorea</taxon>
        <taxon>Rhabditida</taxon>
        <taxon>Spirurina</taxon>
        <taxon>Spiruromorpha</taxon>
        <taxon>Filarioidea</taxon>
        <taxon>Onchocercidae</taxon>
        <taxon>Loa</taxon>
    </lineage>
</organism>
<dbReference type="InterPro" id="IPR020901">
    <property type="entry name" value="Prtase_inh_Kunz-CS"/>
</dbReference>
<dbReference type="OrthoDB" id="5950222at2759"/>
<dbReference type="Pfam" id="PF01607">
    <property type="entry name" value="CBM_14"/>
    <property type="match status" value="1"/>
</dbReference>
<dbReference type="PROSITE" id="PS50940">
    <property type="entry name" value="CHIT_BIND_II"/>
    <property type="match status" value="1"/>
</dbReference>
<evidence type="ECO:0000313" key="4">
    <source>
        <dbReference type="EMBL" id="EJD75015.1"/>
    </source>
</evidence>
<dbReference type="CDD" id="cd00109">
    <property type="entry name" value="Kunitz-type"/>
    <property type="match status" value="2"/>
</dbReference>
<dbReference type="OMA" id="TSEFACT"/>
<evidence type="ECO:0000256" key="1">
    <source>
        <dbReference type="SAM" id="SignalP"/>
    </source>
</evidence>
<evidence type="ECO:0008006" key="5">
    <source>
        <dbReference type="Google" id="ProtNLM"/>
    </source>
</evidence>
<protein>
    <recommendedName>
        <fullName evidence="5">Kunitz/Bovine pancreatic trypsin inhibitor domain-containing protein</fullName>
    </recommendedName>
</protein>
<dbReference type="SMART" id="SM00289">
    <property type="entry name" value="WR1"/>
    <property type="match status" value="6"/>
</dbReference>
<dbReference type="InterPro" id="IPR002223">
    <property type="entry name" value="Kunitz_BPTI"/>
</dbReference>
<sequence length="565" mass="62291">MIIIILAYLLRVISANFATTFECRPGIDTKKADPSDNKTYFYCDIDGQFLKRNCPDDKWFNATLLECVNESEVANDIDPFLLPQFQAPDDLCGGGIPMTRLSSPVICNPSVISCPDGYVCKLYAKTGTAYCCQGGSEMMEANDEEDYCPDNQVTYFETTNGKPRSCSLSFFDSSCPTGFKCTVVRHITTDKSISRCCGKNFGCPQNSAAQINPITGSYVSCSTKSVNSCQNGFVCVRSTTFETTICCSETNSMSHNFCPAGKPLNNGATECSEKIPCHNGYSCVTNGITNYCCPSHEQICTLPRKIGNCWRKESKLSVTRYYFDIKTGACRSFNYSGCGGNDNNFLTLDQCHGFCLAQQCKVGVAYRMDALNAACSPYMSNTCPKHFTCHEPFFGPVSICCPNPEIVCKEMPSAGTNCFGQRVAIQRYYFDQTIQQCRPFEYFGCSGNSNNFRNKMDCENYCITNNDKVCDGSAPLKDPSGRLQKCASSMACPSGYTCNAEQYCCPTSEFACTVSMSSGRSCANGMQRAAWYYNAITENCMQFMYLGCDGTANRFASQQACMTLR</sequence>
<dbReference type="InterPro" id="IPR036508">
    <property type="entry name" value="Chitin-bd_dom_sf"/>
</dbReference>
<name>A0A1S0UHG2_LOALO</name>
<dbReference type="InterPro" id="IPR036880">
    <property type="entry name" value="Kunitz_BPTI_sf"/>
</dbReference>
<dbReference type="SUPFAM" id="SSF57362">
    <property type="entry name" value="BPTI-like"/>
    <property type="match status" value="3"/>
</dbReference>
<dbReference type="PRINTS" id="PR00759">
    <property type="entry name" value="BASICPTASE"/>
</dbReference>
<dbReference type="EMBL" id="JH712190">
    <property type="protein sequence ID" value="EJD75015.1"/>
    <property type="molecule type" value="Genomic_DNA"/>
</dbReference>
<dbReference type="Gene3D" id="4.10.410.10">
    <property type="entry name" value="Pancreatic trypsin inhibitor Kunitz domain"/>
    <property type="match status" value="3"/>
</dbReference>
<dbReference type="SMART" id="SM00131">
    <property type="entry name" value="KU"/>
    <property type="match status" value="3"/>
</dbReference>
<feature type="domain" description="BPTI/Kunitz inhibitor" evidence="2">
    <location>
        <begin position="512"/>
        <end position="565"/>
    </location>
</feature>
<dbReference type="SUPFAM" id="SSF57625">
    <property type="entry name" value="Invertebrate chitin-binding proteins"/>
    <property type="match status" value="1"/>
</dbReference>
<dbReference type="PANTHER" id="PTHR46339:SF6">
    <property type="entry name" value="BPTI_KUNITZ INHIBITOR DOMAIN-CONTAINING PROTEIN"/>
    <property type="match status" value="1"/>
</dbReference>
<gene>
    <name evidence="4" type="ORF">LOAG_17765</name>
</gene>
<dbReference type="InterPro" id="IPR006150">
    <property type="entry name" value="Cys_repeat_1"/>
</dbReference>
<evidence type="ECO:0000259" key="2">
    <source>
        <dbReference type="PROSITE" id="PS50279"/>
    </source>
</evidence>
<proteinExistence type="predicted"/>
<dbReference type="GO" id="GO:0008061">
    <property type="term" value="F:chitin binding"/>
    <property type="evidence" value="ECO:0007669"/>
    <property type="project" value="InterPro"/>
</dbReference>
<feature type="signal peptide" evidence="1">
    <location>
        <begin position="1"/>
        <end position="15"/>
    </location>
</feature>
<dbReference type="InParanoid" id="A0A1S0UHG2"/>
<evidence type="ECO:0000259" key="3">
    <source>
        <dbReference type="PROSITE" id="PS50940"/>
    </source>
</evidence>
<dbReference type="InterPro" id="IPR002557">
    <property type="entry name" value="Chitin-bd_dom"/>
</dbReference>
<dbReference type="CTD" id="9947442"/>
<dbReference type="GO" id="GO:0005576">
    <property type="term" value="C:extracellular region"/>
    <property type="evidence" value="ECO:0007669"/>
    <property type="project" value="InterPro"/>
</dbReference>
<dbReference type="Pfam" id="PF00014">
    <property type="entry name" value="Kunitz_BPTI"/>
    <property type="match status" value="3"/>
</dbReference>
<dbReference type="InterPro" id="IPR028150">
    <property type="entry name" value="Lustrin_cystein"/>
</dbReference>
<dbReference type="PANTHER" id="PTHR46339">
    <property type="entry name" value="PROTEIN CBG15282-RELATED"/>
    <property type="match status" value="1"/>
</dbReference>
<dbReference type="GeneID" id="9947442"/>
<reference evidence="4" key="1">
    <citation type="submission" date="2012-04" db="EMBL/GenBank/DDBJ databases">
        <title>The Genome Sequence of Loa loa.</title>
        <authorList>
            <consortium name="The Broad Institute Genome Sequencing Platform"/>
            <consortium name="Broad Institute Genome Sequencing Center for Infectious Disease"/>
            <person name="Nutman T.B."/>
            <person name="Fink D.L."/>
            <person name="Russ C."/>
            <person name="Young S."/>
            <person name="Zeng Q."/>
            <person name="Gargeya S."/>
            <person name="Alvarado L."/>
            <person name="Berlin A."/>
            <person name="Chapman S.B."/>
            <person name="Chen Z."/>
            <person name="Freedman E."/>
            <person name="Gellesch M."/>
            <person name="Goldberg J."/>
            <person name="Griggs A."/>
            <person name="Gujja S."/>
            <person name="Heilman E.R."/>
            <person name="Heiman D."/>
            <person name="Howarth C."/>
            <person name="Mehta T."/>
            <person name="Neiman D."/>
            <person name="Pearson M."/>
            <person name="Roberts A."/>
            <person name="Saif S."/>
            <person name="Shea T."/>
            <person name="Shenoy N."/>
            <person name="Sisk P."/>
            <person name="Stolte C."/>
            <person name="Sykes S."/>
            <person name="White J."/>
            <person name="Yandava C."/>
            <person name="Haas B."/>
            <person name="Henn M.R."/>
            <person name="Nusbaum C."/>
            <person name="Birren B."/>
        </authorList>
    </citation>
    <scope>NUCLEOTIDE SEQUENCE [LARGE SCALE GENOMIC DNA]</scope>
</reference>
<dbReference type="GO" id="GO:0004867">
    <property type="term" value="F:serine-type endopeptidase inhibitor activity"/>
    <property type="evidence" value="ECO:0007669"/>
    <property type="project" value="InterPro"/>
</dbReference>
<accession>A0A1S0UHG2</accession>
<feature type="chain" id="PRO_5012910169" description="Kunitz/Bovine pancreatic trypsin inhibitor domain-containing protein" evidence="1">
    <location>
        <begin position="16"/>
        <end position="565"/>
    </location>
</feature>
<dbReference type="AlphaFoldDB" id="A0A1S0UHG2"/>
<dbReference type="PROSITE" id="PS50279">
    <property type="entry name" value="BPTI_KUNITZ_2"/>
    <property type="match status" value="3"/>
</dbReference>
<dbReference type="PROSITE" id="PS00280">
    <property type="entry name" value="BPTI_KUNITZ_1"/>
    <property type="match status" value="3"/>
</dbReference>